<evidence type="ECO:0000313" key="2">
    <source>
        <dbReference type="Proteomes" id="UP001630127"/>
    </source>
</evidence>
<dbReference type="AlphaFoldDB" id="A0ABD2YRW4"/>
<dbReference type="SUPFAM" id="SSF56112">
    <property type="entry name" value="Protein kinase-like (PK-like)"/>
    <property type="match status" value="1"/>
</dbReference>
<name>A0ABD2YRW4_9GENT</name>
<protein>
    <submittedName>
        <fullName evidence="1">Uncharacterized protein</fullName>
    </submittedName>
</protein>
<dbReference type="Proteomes" id="UP001630127">
    <property type="component" value="Unassembled WGS sequence"/>
</dbReference>
<reference evidence="1 2" key="1">
    <citation type="submission" date="2024-11" db="EMBL/GenBank/DDBJ databases">
        <title>A near-complete genome assembly of Cinchona calisaya.</title>
        <authorList>
            <person name="Lian D.C."/>
            <person name="Zhao X.W."/>
            <person name="Wei L."/>
        </authorList>
    </citation>
    <scope>NUCLEOTIDE SEQUENCE [LARGE SCALE GENOMIC DNA]</scope>
    <source>
        <tissue evidence="1">Nenye</tissue>
    </source>
</reference>
<dbReference type="EMBL" id="JBJUIK010000012">
    <property type="protein sequence ID" value="KAL3509351.1"/>
    <property type="molecule type" value="Genomic_DNA"/>
</dbReference>
<sequence length="110" mass="12676">MWIEQLHKTYRLCGSPSDEFWRNNKLPHAKLFKPREPYRRCLAEALKDFPPAALQLIDKLLSCAPDDRGTVTSALGSEFFTAKPFACDPSSLPKYPPSKEIDIQWQENYC</sequence>
<comment type="caution">
    <text evidence="1">The sequence shown here is derived from an EMBL/GenBank/DDBJ whole genome shotgun (WGS) entry which is preliminary data.</text>
</comment>
<accession>A0ABD2YRW4</accession>
<organism evidence="1 2">
    <name type="scientific">Cinchona calisaya</name>
    <dbReference type="NCBI Taxonomy" id="153742"/>
    <lineage>
        <taxon>Eukaryota</taxon>
        <taxon>Viridiplantae</taxon>
        <taxon>Streptophyta</taxon>
        <taxon>Embryophyta</taxon>
        <taxon>Tracheophyta</taxon>
        <taxon>Spermatophyta</taxon>
        <taxon>Magnoliopsida</taxon>
        <taxon>eudicotyledons</taxon>
        <taxon>Gunneridae</taxon>
        <taxon>Pentapetalae</taxon>
        <taxon>asterids</taxon>
        <taxon>lamiids</taxon>
        <taxon>Gentianales</taxon>
        <taxon>Rubiaceae</taxon>
        <taxon>Cinchonoideae</taxon>
        <taxon>Cinchoneae</taxon>
        <taxon>Cinchona</taxon>
    </lineage>
</organism>
<gene>
    <name evidence="1" type="ORF">ACH5RR_028752</name>
</gene>
<proteinExistence type="predicted"/>
<evidence type="ECO:0000313" key="1">
    <source>
        <dbReference type="EMBL" id="KAL3509351.1"/>
    </source>
</evidence>
<dbReference type="Gene3D" id="1.10.510.10">
    <property type="entry name" value="Transferase(Phosphotransferase) domain 1"/>
    <property type="match status" value="1"/>
</dbReference>
<dbReference type="InterPro" id="IPR011009">
    <property type="entry name" value="Kinase-like_dom_sf"/>
</dbReference>
<keyword evidence="2" id="KW-1185">Reference proteome</keyword>